<evidence type="ECO:0000313" key="7">
    <source>
        <dbReference type="EMBL" id="TMV03363.1"/>
    </source>
</evidence>
<keyword evidence="8" id="KW-1185">Reference proteome</keyword>
<evidence type="ECO:0000313" key="8">
    <source>
        <dbReference type="Proteomes" id="UP001193035"/>
    </source>
</evidence>
<dbReference type="Pfam" id="PF03626">
    <property type="entry name" value="COX4_pro"/>
    <property type="match status" value="1"/>
</dbReference>
<evidence type="ECO:0000256" key="6">
    <source>
        <dbReference type="SAM" id="Phobius"/>
    </source>
</evidence>
<gene>
    <name evidence="7" type="ORF">FGK63_19500</name>
</gene>
<reference evidence="7 8" key="1">
    <citation type="submission" date="2019-05" db="EMBL/GenBank/DDBJ databases">
        <title>Ruegeria sp. nov., isolated from tidal flat.</title>
        <authorList>
            <person name="Kim W."/>
        </authorList>
    </citation>
    <scope>NUCLEOTIDE SEQUENCE [LARGE SCALE GENOMIC DNA]</scope>
    <source>
        <strain evidence="7 8">CAU 1488</strain>
    </source>
</reference>
<evidence type="ECO:0000256" key="2">
    <source>
        <dbReference type="ARBA" id="ARBA00022475"/>
    </source>
</evidence>
<feature type="transmembrane region" description="Helical" evidence="6">
    <location>
        <begin position="74"/>
        <end position="94"/>
    </location>
</feature>
<dbReference type="InterPro" id="IPR005171">
    <property type="entry name" value="Cyt_c_oxidase_su4_prok"/>
</dbReference>
<evidence type="ECO:0000256" key="1">
    <source>
        <dbReference type="ARBA" id="ARBA00004651"/>
    </source>
</evidence>
<dbReference type="EMBL" id="VCPD01000010">
    <property type="protein sequence ID" value="TMV03363.1"/>
    <property type="molecule type" value="Genomic_DNA"/>
</dbReference>
<keyword evidence="5 6" id="KW-0472">Membrane</keyword>
<comment type="subcellular location">
    <subcellularLocation>
        <location evidence="1">Cell membrane</location>
        <topology evidence="1">Multi-pass membrane protein</topology>
    </subcellularLocation>
</comment>
<dbReference type="RefSeq" id="WP_138845431.1">
    <property type="nucleotide sequence ID" value="NZ_VCPD01000010.1"/>
</dbReference>
<accession>A0ABY2WSG8</accession>
<evidence type="ECO:0000256" key="5">
    <source>
        <dbReference type="ARBA" id="ARBA00023136"/>
    </source>
</evidence>
<comment type="caution">
    <text evidence="7">The sequence shown here is derived from an EMBL/GenBank/DDBJ whole genome shotgun (WGS) entry which is preliminary data.</text>
</comment>
<evidence type="ECO:0000256" key="3">
    <source>
        <dbReference type="ARBA" id="ARBA00022692"/>
    </source>
</evidence>
<dbReference type="Proteomes" id="UP001193035">
    <property type="component" value="Unassembled WGS sequence"/>
</dbReference>
<protein>
    <submittedName>
        <fullName evidence="7">Nitric oxide reductase F protein</fullName>
    </submittedName>
</protein>
<keyword evidence="3 6" id="KW-0812">Transmembrane</keyword>
<keyword evidence="4 6" id="KW-1133">Transmembrane helix</keyword>
<evidence type="ECO:0000256" key="4">
    <source>
        <dbReference type="ARBA" id="ARBA00022989"/>
    </source>
</evidence>
<feature type="transmembrane region" description="Helical" evidence="6">
    <location>
        <begin position="21"/>
        <end position="39"/>
    </location>
</feature>
<sequence length="95" mass="10384">MEQASPLPKDCRRRRPDLLTGAWLALLLLSLASALLTMLPILPELVGGGILLLALAKARVILARYLDLADSPAWLRGFTIVLSGFTILVFVLYLL</sequence>
<organism evidence="7 8">
    <name type="scientific">Ruegeria sediminis</name>
    <dbReference type="NCBI Taxonomy" id="2583820"/>
    <lineage>
        <taxon>Bacteria</taxon>
        <taxon>Pseudomonadati</taxon>
        <taxon>Pseudomonadota</taxon>
        <taxon>Alphaproteobacteria</taxon>
        <taxon>Rhodobacterales</taxon>
        <taxon>Roseobacteraceae</taxon>
        <taxon>Ruegeria</taxon>
    </lineage>
</organism>
<proteinExistence type="predicted"/>
<keyword evidence="2" id="KW-1003">Cell membrane</keyword>
<name>A0ABY2WSG8_9RHOB</name>